<dbReference type="EMBL" id="CP000089">
    <property type="protein sequence ID" value="AAZ47016.1"/>
    <property type="molecule type" value="Genomic_DNA"/>
</dbReference>
<dbReference type="SUPFAM" id="SSF52833">
    <property type="entry name" value="Thioredoxin-like"/>
    <property type="match status" value="1"/>
</dbReference>
<evidence type="ECO:0000313" key="3">
    <source>
        <dbReference type="EMBL" id="AAZ47016.1"/>
    </source>
</evidence>
<evidence type="ECO:0000256" key="1">
    <source>
        <dbReference type="SAM" id="SignalP"/>
    </source>
</evidence>
<feature type="signal peptide" evidence="1">
    <location>
        <begin position="1"/>
        <end position="19"/>
    </location>
</feature>
<feature type="domain" description="Thioredoxin" evidence="2">
    <location>
        <begin position="37"/>
        <end position="111"/>
    </location>
</feature>
<proteinExistence type="predicted"/>
<evidence type="ECO:0000259" key="2">
    <source>
        <dbReference type="Pfam" id="PF00085"/>
    </source>
</evidence>
<dbReference type="STRING" id="159087.Daro_2279"/>
<sequence>MRRALFLVVLAAVAALGWAKWPQQPQSAALETAATGPRIVFFKGDDSASCQAIARIVEEAEARYAGRVGVTRVDWSPENPLIQAYKVRFLPTVVFVDGAGRERKRIIGESAAVQAALRQSLANAETLLRE</sequence>
<dbReference type="InterPro" id="IPR013766">
    <property type="entry name" value="Thioredoxin_domain"/>
</dbReference>
<protein>
    <recommendedName>
        <fullName evidence="2">Thioredoxin domain-containing protein</fullName>
    </recommendedName>
</protein>
<dbReference type="AlphaFoldDB" id="Q47DR5"/>
<accession>Q47DR5</accession>
<dbReference type="Gene3D" id="3.40.30.10">
    <property type="entry name" value="Glutaredoxin"/>
    <property type="match status" value="1"/>
</dbReference>
<reference evidence="3" key="1">
    <citation type="submission" date="2005-08" db="EMBL/GenBank/DDBJ databases">
        <title>Complete sequence of Dechloromonas aromatica RCB.</title>
        <authorList>
            <person name="Salinero K.K."/>
            <person name="Copeland A."/>
            <person name="Lucas S."/>
            <person name="Lapidus A."/>
            <person name="Barry K."/>
            <person name="Detter J.C."/>
            <person name="Glavina T."/>
            <person name="Hammon N."/>
            <person name="Israni S."/>
            <person name="Pitluck S."/>
            <person name="Di Bartolo G."/>
            <person name="Trong S."/>
            <person name="Schmutz J."/>
            <person name="Larimer F."/>
            <person name="Land M."/>
            <person name="Ivanova N."/>
            <person name="Richardson P."/>
        </authorList>
    </citation>
    <scope>NUCLEOTIDE SEQUENCE</scope>
    <source>
        <strain evidence="3">RCB</strain>
    </source>
</reference>
<organism evidence="3">
    <name type="scientific">Dechloromonas aromatica (strain RCB)</name>
    <dbReference type="NCBI Taxonomy" id="159087"/>
    <lineage>
        <taxon>Bacteria</taxon>
        <taxon>Pseudomonadati</taxon>
        <taxon>Pseudomonadota</taxon>
        <taxon>Betaproteobacteria</taxon>
        <taxon>Rhodocyclales</taxon>
        <taxon>Azonexaceae</taxon>
        <taxon>Dechloromonas</taxon>
    </lineage>
</organism>
<name>Q47DR5_DECAR</name>
<dbReference type="InterPro" id="IPR036249">
    <property type="entry name" value="Thioredoxin-like_sf"/>
</dbReference>
<keyword evidence="1" id="KW-0732">Signal</keyword>
<dbReference type="eggNOG" id="COG0526">
    <property type="taxonomic scope" value="Bacteria"/>
</dbReference>
<dbReference type="CDD" id="cd02947">
    <property type="entry name" value="TRX_family"/>
    <property type="match status" value="1"/>
</dbReference>
<dbReference type="HOGENOM" id="CLU_1934565_0_0_4"/>
<dbReference type="KEGG" id="dar:Daro_2279"/>
<dbReference type="Pfam" id="PF00085">
    <property type="entry name" value="Thioredoxin"/>
    <property type="match status" value="1"/>
</dbReference>
<gene>
    <name evidence="3" type="ordered locus">Daro_2279</name>
</gene>
<feature type="chain" id="PRO_5004233123" description="Thioredoxin domain-containing protein" evidence="1">
    <location>
        <begin position="20"/>
        <end position="130"/>
    </location>
</feature>